<keyword evidence="1" id="KW-0472">Membrane</keyword>
<feature type="transmembrane region" description="Helical" evidence="1">
    <location>
        <begin position="264"/>
        <end position="285"/>
    </location>
</feature>
<comment type="caution">
    <text evidence="2">The sequence shown here is derived from an EMBL/GenBank/DDBJ whole genome shotgun (WGS) entry which is preliminary data.</text>
</comment>
<feature type="transmembrane region" description="Helical" evidence="1">
    <location>
        <begin position="232"/>
        <end position="252"/>
    </location>
</feature>
<dbReference type="SUPFAM" id="SSF81321">
    <property type="entry name" value="Family A G protein-coupled receptor-like"/>
    <property type="match status" value="1"/>
</dbReference>
<dbReference type="PANTHER" id="PTHR23021:SF26">
    <property type="entry name" value="SERPENTINE RECEPTOR, CLASS T"/>
    <property type="match status" value="1"/>
</dbReference>
<keyword evidence="1" id="KW-1133">Transmembrane helix</keyword>
<evidence type="ECO:0000313" key="3">
    <source>
        <dbReference type="Proteomes" id="UP001175271"/>
    </source>
</evidence>
<dbReference type="EMBL" id="JAUCMV010000004">
    <property type="protein sequence ID" value="KAK0400648.1"/>
    <property type="molecule type" value="Genomic_DNA"/>
</dbReference>
<reference evidence="2" key="1">
    <citation type="submission" date="2023-06" db="EMBL/GenBank/DDBJ databases">
        <title>Genomic analysis of the entomopathogenic nematode Steinernema hermaphroditum.</title>
        <authorList>
            <person name="Schwarz E.M."/>
            <person name="Heppert J.K."/>
            <person name="Baniya A."/>
            <person name="Schwartz H.T."/>
            <person name="Tan C.-H."/>
            <person name="Antoshechkin I."/>
            <person name="Sternberg P.W."/>
            <person name="Goodrich-Blair H."/>
            <person name="Dillman A.R."/>
        </authorList>
    </citation>
    <scope>NUCLEOTIDE SEQUENCE</scope>
    <source>
        <strain evidence="2">PS9179</strain>
        <tissue evidence="2">Whole animal</tissue>
    </source>
</reference>
<dbReference type="PANTHER" id="PTHR23021">
    <property type="entry name" value="SERPENTINE RECEPTOR, CLASS T"/>
    <property type="match status" value="1"/>
</dbReference>
<dbReference type="InterPro" id="IPR019425">
    <property type="entry name" value="7TM_GPCR_serpentine_rcpt_Srt"/>
</dbReference>
<accession>A0AA39H9C9</accession>
<dbReference type="Proteomes" id="UP001175271">
    <property type="component" value="Unassembled WGS sequence"/>
</dbReference>
<gene>
    <name evidence="2" type="ORF">QR680_015366</name>
</gene>
<protein>
    <submittedName>
        <fullName evidence="2">Uncharacterized protein</fullName>
    </submittedName>
</protein>
<organism evidence="2 3">
    <name type="scientific">Steinernema hermaphroditum</name>
    <dbReference type="NCBI Taxonomy" id="289476"/>
    <lineage>
        <taxon>Eukaryota</taxon>
        <taxon>Metazoa</taxon>
        <taxon>Ecdysozoa</taxon>
        <taxon>Nematoda</taxon>
        <taxon>Chromadorea</taxon>
        <taxon>Rhabditida</taxon>
        <taxon>Tylenchina</taxon>
        <taxon>Panagrolaimomorpha</taxon>
        <taxon>Strongyloidoidea</taxon>
        <taxon>Steinernematidae</taxon>
        <taxon>Steinernema</taxon>
    </lineage>
</organism>
<feature type="transmembrane region" description="Helical" evidence="1">
    <location>
        <begin position="188"/>
        <end position="212"/>
    </location>
</feature>
<name>A0AA39H9C9_9BILA</name>
<feature type="transmembrane region" description="Helical" evidence="1">
    <location>
        <begin position="114"/>
        <end position="133"/>
    </location>
</feature>
<dbReference type="AlphaFoldDB" id="A0AA39H9C9"/>
<feature type="transmembrane region" description="Helical" evidence="1">
    <location>
        <begin position="153"/>
        <end position="176"/>
    </location>
</feature>
<sequence>MLPFCTENNVLSLESEAFSTNDSSRTAFYIGVTYISMGVVSLPVNFFVLFVFALKPTEPIFYSYKPKDVHISMTQLVHGESSYSFPVQILTDSRPPLINEPVYKLLTITSVLDILNLITGCFVCGLASLFNASYCVPHWEWLLPYSVYFMAHWYAYCAAAEVLAINRLLVFAKPALSTFLFSGRKPWLWLIFIIGYSVVGTVIKPTMFYAYVPAAGVIFDSAPNLFHIYNNMVKLVVVTACYLLMIVLLVRMKHGVVVKAQRSLSILTFIVAVFGAAATAGYLTVSYWPISKELSKYTGLIAQLGWILLHAFTGYVYLIGNKTVRQTFVDVVTRRNTKVFVSSVQGSNKMFRAR</sequence>
<dbReference type="Pfam" id="PF10321">
    <property type="entry name" value="7TM_GPCR_Srt"/>
    <property type="match status" value="1"/>
</dbReference>
<keyword evidence="3" id="KW-1185">Reference proteome</keyword>
<feature type="transmembrane region" description="Helical" evidence="1">
    <location>
        <begin position="297"/>
        <end position="318"/>
    </location>
</feature>
<evidence type="ECO:0000256" key="1">
    <source>
        <dbReference type="SAM" id="Phobius"/>
    </source>
</evidence>
<evidence type="ECO:0000313" key="2">
    <source>
        <dbReference type="EMBL" id="KAK0400648.1"/>
    </source>
</evidence>
<proteinExistence type="predicted"/>
<feature type="transmembrane region" description="Helical" evidence="1">
    <location>
        <begin position="28"/>
        <end position="54"/>
    </location>
</feature>
<keyword evidence="1" id="KW-0812">Transmembrane</keyword>